<sequence length="1117" mass="127255">MPSDAKKQRDKAKKEKEKSAAKQKQTGGAKKNAALDEDQREAINGEAINASVTDGVQNKTEMDSVIDVLHKVELENAKARAVAGVLTSQPRSIHVKIEQLTITFHGRELLTDTTLEINMGRRYGLIGLNGTGKSSIMQAIFLREMPIPDQIDMFLVSREMAAIDDSALKAVINVDTERILLEKQAEELAVYGDEDSQAKLLDIYDRLEDMDADKAEVKAAEILHGLGFTRQMMLKRCKDFSGGWRMRIALARALYLKPSLLLLDEPTNHLDLEACVWLETQLANYKRSLLIVSHSQDFMNNVCTNIIHLFQKKLIYFGGNYDTFVRTRLELLENQAKRFNWEQAQIKHMKEYIARFGHGSAKLARQAQSKEKTMAKMVAGGLTEKVSLEQTKQFYFFECDTIPPPVIMVQHVSFRYSPTSPLIYRDLDFGIDMDTRVALLLSRDVEPTDGMLRRHLHCKIGKYHQHLVEELPLDLSALEYMQKEFPDVREKEEMRKIIGRYGLSGREQVCPMKQLSDGQRCRVAFAWLAWQQPHLLLLDEPTNHLDMESIDALAEAINNYVGGMVLVSHDFRLVHQVTDEIWVCDKQTITKWDGDIFSYKEHLRTKIEETDRRVFYFLHKCYFCSFMRALLKQQRIFLCFFLCLHFFFVRLNSNYFEFNDEKKLFYREKVKQMFYHAYNGYLQHAYPHDELKPLTCAGQDTWGGYSLTLVDALDTLLILGNETEFKRASDLVVEQLGVNRNINVSVFETNIRIIGGLLSAHMLSSRSRAMTLPDGWPCSGPLLDLAEKFAQRLLPAFSTNTGMPYGTVNLKYGVNYFETPITCTAGIGTFVLEFGTLSRLTGNPIYERVSLRALDALWNSRSKLSLVGNHIDVQTGIYTATDAGIGAGVDSYFEYLAKGALLFQRPKLMRQFNEFEAAINKHLRRDDWFLWVDKDKATVSMPIFQSLEAFWPGLLTLVGRVEDAARIMASYGQILRHLGLPPEFYNLPNREPVNGRMAYPLRPEIPESLLYLHRATNDPSYLIMAASIVDTIDGIARTKCGFGTVHDVGTGSVEDRMESFFLAETTKYLYLIFDEHNFMHNVGSARAKLVETTGGPCIIEGGTGKFTYARNSNDMAM</sequence>
<evidence type="ECO:0000313" key="11">
    <source>
        <dbReference type="WBParaSite" id="Gr19_v10_g7698.t1"/>
    </source>
</evidence>
<accession>A0A914I692</accession>
<dbReference type="SUPFAM" id="SSF48225">
    <property type="entry name" value="Seven-hairpin glycosidases"/>
    <property type="match status" value="1"/>
</dbReference>
<name>A0A914I692_GLORO</name>
<comment type="similarity">
    <text evidence="1 7">Belongs to the glycosyl hydrolase 47 family.</text>
</comment>
<evidence type="ECO:0000256" key="5">
    <source>
        <dbReference type="ARBA" id="ARBA00022840"/>
    </source>
</evidence>
<evidence type="ECO:0000256" key="1">
    <source>
        <dbReference type="ARBA" id="ARBA00007658"/>
    </source>
</evidence>
<dbReference type="GO" id="GO:0016887">
    <property type="term" value="F:ATP hydrolysis activity"/>
    <property type="evidence" value="ECO:0007669"/>
    <property type="project" value="InterPro"/>
</dbReference>
<dbReference type="CDD" id="cd03221">
    <property type="entry name" value="ABCF_EF-3"/>
    <property type="match status" value="2"/>
</dbReference>
<feature type="active site" evidence="6">
    <location>
        <position position="1004"/>
    </location>
</feature>
<dbReference type="Gene3D" id="1.50.10.10">
    <property type="match status" value="1"/>
</dbReference>
<feature type="domain" description="ABC transporter" evidence="9">
    <location>
        <begin position="95"/>
        <end position="336"/>
    </location>
</feature>
<dbReference type="GO" id="GO:0016020">
    <property type="term" value="C:membrane"/>
    <property type="evidence" value="ECO:0007669"/>
    <property type="project" value="InterPro"/>
</dbReference>
<evidence type="ECO:0000256" key="8">
    <source>
        <dbReference type="SAM" id="MobiDB-lite"/>
    </source>
</evidence>
<evidence type="ECO:0000256" key="2">
    <source>
        <dbReference type="ARBA" id="ARBA00011054"/>
    </source>
</evidence>
<feature type="compositionally biased region" description="Low complexity" evidence="8">
    <location>
        <begin position="22"/>
        <end position="32"/>
    </location>
</feature>
<dbReference type="PROSITE" id="PS00211">
    <property type="entry name" value="ABC_TRANSPORTER_1"/>
    <property type="match status" value="1"/>
</dbReference>
<dbReference type="GO" id="GO:0005975">
    <property type="term" value="P:carbohydrate metabolic process"/>
    <property type="evidence" value="ECO:0007669"/>
    <property type="project" value="InterPro"/>
</dbReference>
<dbReference type="InterPro" id="IPR050611">
    <property type="entry name" value="ABCF"/>
</dbReference>
<dbReference type="InterPro" id="IPR003593">
    <property type="entry name" value="AAA+_ATPase"/>
</dbReference>
<organism evidence="10 11">
    <name type="scientific">Globodera rostochiensis</name>
    <name type="common">Golden nematode worm</name>
    <name type="synonym">Heterodera rostochiensis</name>
    <dbReference type="NCBI Taxonomy" id="31243"/>
    <lineage>
        <taxon>Eukaryota</taxon>
        <taxon>Metazoa</taxon>
        <taxon>Ecdysozoa</taxon>
        <taxon>Nematoda</taxon>
        <taxon>Chromadorea</taxon>
        <taxon>Rhabditida</taxon>
        <taxon>Tylenchina</taxon>
        <taxon>Tylenchomorpha</taxon>
        <taxon>Tylenchoidea</taxon>
        <taxon>Heteroderidae</taxon>
        <taxon>Heteroderinae</taxon>
        <taxon>Globodera</taxon>
    </lineage>
</organism>
<dbReference type="PANTHER" id="PTHR19211">
    <property type="entry name" value="ATP-BINDING TRANSPORT PROTEIN-RELATED"/>
    <property type="match status" value="1"/>
</dbReference>
<dbReference type="InterPro" id="IPR017871">
    <property type="entry name" value="ABC_transporter-like_CS"/>
</dbReference>
<keyword evidence="10" id="KW-1185">Reference proteome</keyword>
<evidence type="ECO:0000256" key="3">
    <source>
        <dbReference type="ARBA" id="ARBA00022737"/>
    </source>
</evidence>
<feature type="active site" description="Proton donor" evidence="6">
    <location>
        <position position="748"/>
    </location>
</feature>
<dbReference type="SMART" id="SM00382">
    <property type="entry name" value="AAA"/>
    <property type="match status" value="1"/>
</dbReference>
<dbReference type="GO" id="GO:0004571">
    <property type="term" value="F:mannosyl-oligosaccharide 1,2-alpha-mannosidase activity"/>
    <property type="evidence" value="ECO:0007669"/>
    <property type="project" value="InterPro"/>
</dbReference>
<evidence type="ECO:0000256" key="6">
    <source>
        <dbReference type="PIRSR" id="PIRSR601382-1"/>
    </source>
</evidence>
<dbReference type="Pfam" id="PF00005">
    <property type="entry name" value="ABC_tran"/>
    <property type="match status" value="2"/>
</dbReference>
<keyword evidence="4" id="KW-0547">Nucleotide-binding</keyword>
<dbReference type="InterPro" id="IPR027417">
    <property type="entry name" value="P-loop_NTPase"/>
</dbReference>
<protein>
    <recommendedName>
        <fullName evidence="7">alpha-1,2-Mannosidase</fullName>
        <ecNumber evidence="7">3.2.1.-</ecNumber>
    </recommendedName>
</protein>
<evidence type="ECO:0000313" key="10">
    <source>
        <dbReference type="Proteomes" id="UP000887572"/>
    </source>
</evidence>
<dbReference type="PRINTS" id="PR00747">
    <property type="entry name" value="GLYHDRLASE47"/>
</dbReference>
<dbReference type="AlphaFoldDB" id="A0A914I692"/>
<feature type="domain" description="ABC transporter" evidence="9">
    <location>
        <begin position="389"/>
        <end position="611"/>
    </location>
</feature>
<dbReference type="GO" id="GO:0005524">
    <property type="term" value="F:ATP binding"/>
    <property type="evidence" value="ECO:0007669"/>
    <property type="project" value="UniProtKB-KW"/>
</dbReference>
<dbReference type="WBParaSite" id="Gr19_v10_g7698.t1">
    <property type="protein sequence ID" value="Gr19_v10_g7698.t1"/>
    <property type="gene ID" value="Gr19_v10_g7698"/>
</dbReference>
<dbReference type="PROSITE" id="PS50893">
    <property type="entry name" value="ABC_TRANSPORTER_2"/>
    <property type="match status" value="2"/>
</dbReference>
<feature type="active site" description="Proton donor" evidence="6">
    <location>
        <position position="983"/>
    </location>
</feature>
<dbReference type="Pfam" id="PF12848">
    <property type="entry name" value="ABC_tran_Xtn"/>
    <property type="match status" value="1"/>
</dbReference>
<feature type="compositionally biased region" description="Basic and acidic residues" evidence="8">
    <location>
        <begin position="1"/>
        <end position="20"/>
    </location>
</feature>
<feature type="active site" evidence="6">
    <location>
        <position position="890"/>
    </location>
</feature>
<feature type="region of interest" description="Disordered" evidence="8">
    <location>
        <begin position="1"/>
        <end position="39"/>
    </location>
</feature>
<keyword evidence="7" id="KW-0326">Glycosidase</keyword>
<dbReference type="InterPro" id="IPR012341">
    <property type="entry name" value="6hp_glycosidase-like_sf"/>
</dbReference>
<evidence type="ECO:0000259" key="9">
    <source>
        <dbReference type="PROSITE" id="PS50893"/>
    </source>
</evidence>
<dbReference type="EC" id="3.2.1.-" evidence="7"/>
<reference evidence="11" key="1">
    <citation type="submission" date="2022-11" db="UniProtKB">
        <authorList>
            <consortium name="WormBaseParasite"/>
        </authorList>
    </citation>
    <scope>IDENTIFICATION</scope>
</reference>
<comment type="similarity">
    <text evidence="2">Belongs to the ABC transporter superfamily. ABCF family. EF3 subfamily.</text>
</comment>
<dbReference type="InterPro" id="IPR036026">
    <property type="entry name" value="Seven-hairpin_glycosidases"/>
</dbReference>
<evidence type="ECO:0000256" key="4">
    <source>
        <dbReference type="ARBA" id="ARBA00022741"/>
    </source>
</evidence>
<dbReference type="Gene3D" id="3.40.50.300">
    <property type="entry name" value="P-loop containing nucleotide triphosphate hydrolases"/>
    <property type="match status" value="2"/>
</dbReference>
<dbReference type="GO" id="GO:0005509">
    <property type="term" value="F:calcium ion binding"/>
    <property type="evidence" value="ECO:0007669"/>
    <property type="project" value="InterPro"/>
</dbReference>
<dbReference type="PANTHER" id="PTHR19211:SF15">
    <property type="entry name" value="ATP-BINDING CASSETTE SUB-FAMILY F MEMBER 2"/>
    <property type="match status" value="1"/>
</dbReference>
<dbReference type="Pfam" id="PF01532">
    <property type="entry name" value="Glyco_hydro_47"/>
    <property type="match status" value="1"/>
</dbReference>
<evidence type="ECO:0000256" key="7">
    <source>
        <dbReference type="RuleBase" id="RU361193"/>
    </source>
</evidence>
<dbReference type="InterPro" id="IPR001382">
    <property type="entry name" value="Glyco_hydro_47"/>
</dbReference>
<keyword evidence="7" id="KW-0378">Hydrolase</keyword>
<dbReference type="InterPro" id="IPR032781">
    <property type="entry name" value="ABC_tran_Xtn"/>
</dbReference>
<proteinExistence type="inferred from homology"/>
<dbReference type="FunFam" id="3.40.50.300:FF:000104">
    <property type="entry name" value="ATP-binding cassette sub-family F member 3"/>
    <property type="match status" value="1"/>
</dbReference>
<keyword evidence="3" id="KW-0677">Repeat</keyword>
<dbReference type="Proteomes" id="UP000887572">
    <property type="component" value="Unplaced"/>
</dbReference>
<dbReference type="FunFam" id="3.40.50.300:FF:000683">
    <property type="entry name" value="Abc transporter f family member 1"/>
    <property type="match status" value="1"/>
</dbReference>
<dbReference type="InterPro" id="IPR003439">
    <property type="entry name" value="ABC_transporter-like_ATP-bd"/>
</dbReference>
<keyword evidence="5" id="KW-0067">ATP-binding</keyword>
<dbReference type="SUPFAM" id="SSF52540">
    <property type="entry name" value="P-loop containing nucleoside triphosphate hydrolases"/>
    <property type="match status" value="2"/>
</dbReference>